<evidence type="ECO:0000313" key="4">
    <source>
        <dbReference type="Proteomes" id="UP000054845"/>
    </source>
</evidence>
<dbReference type="Proteomes" id="UP000054845">
    <property type="component" value="Unassembled WGS sequence"/>
</dbReference>
<dbReference type="AlphaFoldDB" id="A0A0P1BMK1"/>
<feature type="chain" id="PRO_5006059659" evidence="2">
    <location>
        <begin position="28"/>
        <end position="428"/>
    </location>
</feature>
<dbReference type="STRING" id="401625.A0A0P1BMK1"/>
<dbReference type="EMBL" id="CCYA01000254">
    <property type="protein sequence ID" value="CEH17188.1"/>
    <property type="molecule type" value="Genomic_DNA"/>
</dbReference>
<keyword evidence="2" id="KW-0732">Signal</keyword>
<reference evidence="4" key="1">
    <citation type="submission" date="2014-09" db="EMBL/GenBank/DDBJ databases">
        <authorList>
            <person name="Sharma Rahul"/>
            <person name="Thines Marco"/>
        </authorList>
    </citation>
    <scope>NUCLEOTIDE SEQUENCE [LARGE SCALE GENOMIC DNA]</scope>
</reference>
<feature type="signal peptide" evidence="2">
    <location>
        <begin position="1"/>
        <end position="27"/>
    </location>
</feature>
<accession>A0A0P1BMK1</accession>
<keyword evidence="4" id="KW-1185">Reference proteome</keyword>
<protein>
    <submittedName>
        <fullName evidence="3">Uncharacterized protein</fullName>
    </submittedName>
</protein>
<feature type="compositionally biased region" description="Low complexity" evidence="1">
    <location>
        <begin position="162"/>
        <end position="177"/>
    </location>
</feature>
<evidence type="ECO:0000256" key="1">
    <source>
        <dbReference type="SAM" id="MobiDB-lite"/>
    </source>
</evidence>
<feature type="region of interest" description="Disordered" evidence="1">
    <location>
        <begin position="267"/>
        <end position="286"/>
    </location>
</feature>
<evidence type="ECO:0000256" key="2">
    <source>
        <dbReference type="SAM" id="SignalP"/>
    </source>
</evidence>
<feature type="compositionally biased region" description="Low complexity" evidence="1">
    <location>
        <begin position="275"/>
        <end position="286"/>
    </location>
</feature>
<sequence length="428" mass="46712">MRHASPRLIALSLCAAILLASVLPTSAQFFQQFFTGGGDGQVREQEAPPTGDANWFEARVEADKLPCSLARLRHAQPPAHPSSALAPFPAFPRPPTVHAPSHNKFAALIQTRRAARWTLADTFALESNVQHPAEITAAMGPPRRHRGGASKTKAGTPRSSHQQAPAVASSSLSPLSSSPLQTGNELFALRGHGTPLLTLVFQDASHQRAALARMEAFYEGAGAPKGVYLDLEEASNARLCRNYQAFNLPLDSVRQWLAAMRRHHGECEAQHADPSETSEGASSSTSEMSWWESHCNPTECAVLRQLHSLEALAEQSNSPFRYLVSVLQQFAASSLTHEQNHALFHLVPSFASAAQRAWDDLPRKAKSIIQHDLQLRGYAESVWVDEFQAYVAEDPSEFGNVAAEACAEARDRLQQERKQGWQALGLGS</sequence>
<proteinExistence type="predicted"/>
<organism evidence="3 4">
    <name type="scientific">Ceraceosorus bombacis</name>
    <dbReference type="NCBI Taxonomy" id="401625"/>
    <lineage>
        <taxon>Eukaryota</taxon>
        <taxon>Fungi</taxon>
        <taxon>Dikarya</taxon>
        <taxon>Basidiomycota</taxon>
        <taxon>Ustilaginomycotina</taxon>
        <taxon>Exobasidiomycetes</taxon>
        <taxon>Ceraceosorales</taxon>
        <taxon>Ceraceosoraceae</taxon>
        <taxon>Ceraceosorus</taxon>
    </lineage>
</organism>
<feature type="region of interest" description="Disordered" evidence="1">
    <location>
        <begin position="134"/>
        <end position="177"/>
    </location>
</feature>
<evidence type="ECO:0000313" key="3">
    <source>
        <dbReference type="EMBL" id="CEH17188.1"/>
    </source>
</evidence>
<dbReference type="OrthoDB" id="10030313at2759"/>
<name>A0A0P1BMK1_9BASI</name>